<dbReference type="STRING" id="498211.CJA_2251"/>
<comment type="similarity">
    <text evidence="5">Belongs to the binding-protein-dependent transport system permease family.</text>
</comment>
<dbReference type="Pfam" id="PF00528">
    <property type="entry name" value="BPD_transp_1"/>
    <property type="match status" value="1"/>
</dbReference>
<keyword evidence="4 5" id="KW-0472">Membrane</keyword>
<keyword evidence="8" id="KW-1185">Reference proteome</keyword>
<organism evidence="7 8">
    <name type="scientific">Cellvibrio japonicus (strain Ueda107)</name>
    <name type="common">Pseudomonas fluorescens subsp. cellulosa</name>
    <dbReference type="NCBI Taxonomy" id="498211"/>
    <lineage>
        <taxon>Bacteria</taxon>
        <taxon>Pseudomonadati</taxon>
        <taxon>Pseudomonadota</taxon>
        <taxon>Gammaproteobacteria</taxon>
        <taxon>Cellvibrionales</taxon>
        <taxon>Cellvibrionaceae</taxon>
        <taxon>Cellvibrio</taxon>
    </lineage>
</organism>
<dbReference type="KEGG" id="cja:CJA_2251"/>
<dbReference type="InterPro" id="IPR035906">
    <property type="entry name" value="MetI-like_sf"/>
</dbReference>
<accession>B3PJD9</accession>
<dbReference type="InterPro" id="IPR025966">
    <property type="entry name" value="OppC_N"/>
</dbReference>
<protein>
    <submittedName>
        <fullName evidence="7">Binding-protein-dependent transport systems inner membrane component domain protein</fullName>
    </submittedName>
</protein>
<dbReference type="RefSeq" id="WP_012487851.1">
    <property type="nucleotide sequence ID" value="NC_010995.1"/>
</dbReference>
<dbReference type="HOGENOM" id="CLU_028518_1_0_6"/>
<dbReference type="Proteomes" id="UP000001036">
    <property type="component" value="Chromosome"/>
</dbReference>
<keyword evidence="5" id="KW-0813">Transport</keyword>
<dbReference type="GO" id="GO:0055085">
    <property type="term" value="P:transmembrane transport"/>
    <property type="evidence" value="ECO:0007669"/>
    <property type="project" value="InterPro"/>
</dbReference>
<dbReference type="SUPFAM" id="SSF161098">
    <property type="entry name" value="MetI-like"/>
    <property type="match status" value="1"/>
</dbReference>
<feature type="transmembrane region" description="Helical" evidence="5">
    <location>
        <begin position="79"/>
        <end position="100"/>
    </location>
</feature>
<evidence type="ECO:0000313" key="8">
    <source>
        <dbReference type="Proteomes" id="UP000001036"/>
    </source>
</evidence>
<proteinExistence type="inferred from homology"/>
<dbReference type="PROSITE" id="PS50928">
    <property type="entry name" value="ABC_TM1"/>
    <property type="match status" value="1"/>
</dbReference>
<dbReference type="PANTHER" id="PTHR30325:SF0">
    <property type="entry name" value="INNER MEMBRANE ABC TRANSPORTER PERMEASE PROTEIN YEJE"/>
    <property type="match status" value="1"/>
</dbReference>
<dbReference type="CDD" id="cd06261">
    <property type="entry name" value="TM_PBP2"/>
    <property type="match status" value="1"/>
</dbReference>
<gene>
    <name evidence="7" type="ordered locus">CJA_2251</name>
</gene>
<dbReference type="EMBL" id="CP000934">
    <property type="protein sequence ID" value="ACE86347.1"/>
    <property type="molecule type" value="Genomic_DNA"/>
</dbReference>
<feature type="transmembrane region" description="Helical" evidence="5">
    <location>
        <begin position="367"/>
        <end position="389"/>
    </location>
</feature>
<dbReference type="GO" id="GO:0005886">
    <property type="term" value="C:plasma membrane"/>
    <property type="evidence" value="ECO:0007669"/>
    <property type="project" value="UniProtKB-SubCell"/>
</dbReference>
<reference evidence="7 8" key="1">
    <citation type="journal article" date="2008" name="J. Bacteriol.">
        <title>Insights into plant cell wall degradation from the genome sequence of the soil bacterium Cellvibrio japonicus.</title>
        <authorList>
            <person name="Deboy R.T."/>
            <person name="Mongodin E.F."/>
            <person name="Fouts D.E."/>
            <person name="Tailford L.E."/>
            <person name="Khouri H."/>
            <person name="Emerson J.B."/>
            <person name="Mohamoud Y."/>
            <person name="Watkins K."/>
            <person name="Henrissat B."/>
            <person name="Gilbert H.J."/>
            <person name="Nelson K.E."/>
        </authorList>
    </citation>
    <scope>NUCLEOTIDE SEQUENCE [LARGE SCALE GENOMIC DNA]</scope>
    <source>
        <strain evidence="7 8">Ueda107</strain>
    </source>
</reference>
<dbReference type="AlphaFoldDB" id="B3PJD9"/>
<evidence type="ECO:0000259" key="6">
    <source>
        <dbReference type="PROSITE" id="PS50928"/>
    </source>
</evidence>
<feature type="domain" description="ABC transmembrane type-1" evidence="6">
    <location>
        <begin position="201"/>
        <end position="389"/>
    </location>
</feature>
<dbReference type="PANTHER" id="PTHR30325">
    <property type="entry name" value="MEMBRANE COMPONENT OF ABC TRANSPORTER"/>
    <property type="match status" value="1"/>
</dbReference>
<keyword evidence="2 5" id="KW-0812">Transmembrane</keyword>
<feature type="transmembrane region" description="Helical" evidence="5">
    <location>
        <begin position="250"/>
        <end position="279"/>
    </location>
</feature>
<keyword evidence="3 5" id="KW-1133">Transmembrane helix</keyword>
<sequence length="410" mass="46156">MNSPVNQPLIANPPLIKGQPSRFWQRFLLKRDGSLVDVPVDESPALDSGLTPVDTGAVDVQEKMSPRRRIWLRFKSNRLGYWSLIIFSSLYLLSLLGEFISNDKPLLIHHGQQWYFPLFKDYPETVFGGKLPIYTDYNDPYIRQLFKEQQSFALYPPNPFYYDTLNYYSDTGHYPGPPDRHNVLGTDIAGYDILARLIYGFRTSVTFGLGLTIVGTILGVVIGAIQGYFAGKVDLITQRLIEIWGSMPELYLLIIFSSLFEPSLLLLFVLLSLFGWIFLSDYVRAEFLRNRQLEYIKAAKAMGLSHAQIIWRHILPNSLTPVITFLPFRMSAAIMALASLDFLGLGVQAPAPSLGQLLLQGKENLDAWWIAVAAFTVLVSTLLLLTFMGEALRNAIDTRMSDANTGGSSR</sequence>
<dbReference type="eggNOG" id="COG4239">
    <property type="taxonomic scope" value="Bacteria"/>
</dbReference>
<dbReference type="Pfam" id="PF12911">
    <property type="entry name" value="OppC_N"/>
    <property type="match status" value="1"/>
</dbReference>
<dbReference type="Gene3D" id="1.10.3720.10">
    <property type="entry name" value="MetI-like"/>
    <property type="match status" value="1"/>
</dbReference>
<feature type="transmembrane region" description="Helical" evidence="5">
    <location>
        <begin position="205"/>
        <end position="230"/>
    </location>
</feature>
<feature type="transmembrane region" description="Helical" evidence="5">
    <location>
        <begin position="322"/>
        <end position="347"/>
    </location>
</feature>
<dbReference type="GO" id="GO:0042884">
    <property type="term" value="P:microcin transport"/>
    <property type="evidence" value="ECO:0007669"/>
    <property type="project" value="TreeGrafter"/>
</dbReference>
<comment type="subcellular location">
    <subcellularLocation>
        <location evidence="1 5">Cell membrane</location>
        <topology evidence="1 5">Multi-pass membrane protein</topology>
    </subcellularLocation>
</comment>
<evidence type="ECO:0000256" key="4">
    <source>
        <dbReference type="ARBA" id="ARBA00023136"/>
    </source>
</evidence>
<evidence type="ECO:0000256" key="3">
    <source>
        <dbReference type="ARBA" id="ARBA00022989"/>
    </source>
</evidence>
<evidence type="ECO:0000313" key="7">
    <source>
        <dbReference type="EMBL" id="ACE86347.1"/>
    </source>
</evidence>
<name>B3PJD9_CELJU</name>
<dbReference type="InterPro" id="IPR000515">
    <property type="entry name" value="MetI-like"/>
</dbReference>
<evidence type="ECO:0000256" key="5">
    <source>
        <dbReference type="RuleBase" id="RU363032"/>
    </source>
</evidence>
<evidence type="ECO:0000256" key="1">
    <source>
        <dbReference type="ARBA" id="ARBA00004651"/>
    </source>
</evidence>
<evidence type="ECO:0000256" key="2">
    <source>
        <dbReference type="ARBA" id="ARBA00022692"/>
    </source>
</evidence>